<dbReference type="EMBL" id="LK028578">
    <property type="protein sequence ID" value="CDS18279.1"/>
    <property type="molecule type" value="Genomic_DNA"/>
</dbReference>
<accession>A0A068WKW2</accession>
<protein>
    <submittedName>
        <fullName evidence="1 3">Expressed protein</fullName>
    </submittedName>
</protein>
<evidence type="ECO:0000313" key="3">
    <source>
        <dbReference type="WBParaSite" id="EgrG_000604300"/>
    </source>
</evidence>
<dbReference type="WBParaSite" id="EgrG_000604300">
    <property type="protein sequence ID" value="EgrG_000604300"/>
    <property type="gene ID" value="EgrG_000604300"/>
</dbReference>
<organism evidence="1">
    <name type="scientific">Echinococcus granulosus</name>
    <name type="common">Hydatid tapeworm</name>
    <dbReference type="NCBI Taxonomy" id="6210"/>
    <lineage>
        <taxon>Eukaryota</taxon>
        <taxon>Metazoa</taxon>
        <taxon>Spiralia</taxon>
        <taxon>Lophotrochozoa</taxon>
        <taxon>Platyhelminthes</taxon>
        <taxon>Cestoda</taxon>
        <taxon>Eucestoda</taxon>
        <taxon>Cyclophyllidea</taxon>
        <taxon>Taeniidae</taxon>
        <taxon>Echinococcus</taxon>
        <taxon>Echinococcus granulosus group</taxon>
    </lineage>
</organism>
<dbReference type="Proteomes" id="UP000492820">
    <property type="component" value="Unassembled WGS sequence"/>
</dbReference>
<reference evidence="3" key="3">
    <citation type="submission" date="2020-10" db="UniProtKB">
        <authorList>
            <consortium name="WormBaseParasite"/>
        </authorList>
    </citation>
    <scope>IDENTIFICATION</scope>
</reference>
<reference evidence="1" key="2">
    <citation type="submission" date="2014-06" db="EMBL/GenBank/DDBJ databases">
        <authorList>
            <person name="Aslett M."/>
        </authorList>
    </citation>
    <scope>NUCLEOTIDE SEQUENCE</scope>
</reference>
<evidence type="ECO:0000313" key="2">
    <source>
        <dbReference type="Proteomes" id="UP000492820"/>
    </source>
</evidence>
<dbReference type="AlphaFoldDB" id="A0A068WKW2"/>
<sequence>MPLTADEILPATTLGTSIMLSPIAEISLNFTQENSRTQENYSENQTGFSYQRGLIFYNSAHTWHKLQWVSVILLEDVAGKVERVKYLLHSQNIGSSTEVQTQVIALSNFHDLIGRTFHGILKTRVDNIQFRGIFHAIRQFLRQLHRLSKVQFNVT</sequence>
<evidence type="ECO:0000313" key="1">
    <source>
        <dbReference type="EMBL" id="CDS18279.1"/>
    </source>
</evidence>
<name>A0A068WKW2_ECHGR</name>
<gene>
    <name evidence="1" type="ORF">EgrG_000604300</name>
</gene>
<reference evidence="1 2" key="1">
    <citation type="journal article" date="2013" name="Nature">
        <title>The genomes of four tapeworm species reveal adaptations to parasitism.</title>
        <authorList>
            <person name="Tsai I.J."/>
            <person name="Zarowiecki M."/>
            <person name="Holroyd N."/>
            <person name="Garciarrubio A."/>
            <person name="Sanchez-Flores A."/>
            <person name="Brooks K.L."/>
            <person name="Tracey A."/>
            <person name="Bobes R.J."/>
            <person name="Fragoso G."/>
            <person name="Sciutto E."/>
            <person name="Aslett M."/>
            <person name="Beasley H."/>
            <person name="Bennett H.M."/>
            <person name="Cai J."/>
            <person name="Camicia F."/>
            <person name="Clark R."/>
            <person name="Cucher M."/>
            <person name="De Silva N."/>
            <person name="Day T.A."/>
            <person name="Deplazes P."/>
            <person name="Estrada K."/>
            <person name="Fernandez C."/>
            <person name="Holland P.W."/>
            <person name="Hou J."/>
            <person name="Hu S."/>
            <person name="Huckvale T."/>
            <person name="Hung S.S."/>
            <person name="Kamenetzky L."/>
            <person name="Keane J.A."/>
            <person name="Kiss F."/>
            <person name="Koziol U."/>
            <person name="Lambert O."/>
            <person name="Liu K."/>
            <person name="Luo X."/>
            <person name="Luo Y."/>
            <person name="Macchiaroli N."/>
            <person name="Nichol S."/>
            <person name="Paps J."/>
            <person name="Parkinson J."/>
            <person name="Pouchkina-Stantcheva N."/>
            <person name="Riddiford N."/>
            <person name="Rosenzvit M."/>
            <person name="Salinas G."/>
            <person name="Wasmuth J.D."/>
            <person name="Zamanian M."/>
            <person name="Zheng Y."/>
            <person name="Cai X."/>
            <person name="Soberon X."/>
            <person name="Olson P.D."/>
            <person name="Laclette J.P."/>
            <person name="Brehm K."/>
            <person name="Berriman M."/>
            <person name="Garciarrubio A."/>
            <person name="Bobes R.J."/>
            <person name="Fragoso G."/>
            <person name="Sanchez-Flores A."/>
            <person name="Estrada K."/>
            <person name="Cevallos M.A."/>
            <person name="Morett E."/>
            <person name="Gonzalez V."/>
            <person name="Portillo T."/>
            <person name="Ochoa-Leyva A."/>
            <person name="Jose M.V."/>
            <person name="Sciutto E."/>
            <person name="Landa A."/>
            <person name="Jimenez L."/>
            <person name="Valdes V."/>
            <person name="Carrero J.C."/>
            <person name="Larralde C."/>
            <person name="Morales-Montor J."/>
            <person name="Limon-Lason J."/>
            <person name="Soberon X."/>
            <person name="Laclette J.P."/>
        </authorList>
    </citation>
    <scope>NUCLEOTIDE SEQUENCE [LARGE SCALE GENOMIC DNA]</scope>
</reference>
<proteinExistence type="predicted"/>